<dbReference type="HOGENOM" id="CLU_859546_0_0_7"/>
<evidence type="ECO:0000313" key="2">
    <source>
        <dbReference type="Proteomes" id="UP000019140"/>
    </source>
</evidence>
<sequence>MCEGDIQEIAKIPSPQSYRKMEKMPDANFYSKCVPIWWRQYRPQFFNCGDRNDVLATYFTLLSLHDSDRSNSYLSPEKVFAIVDLDIQSKQIDNYTFSDTEAIYHDLYFQSKVNRENSVKHRIWITELIHKEAYFLLPDLQTVFDRFHTSPMYDDTSLVLHRIYLAMSDSLVNDSDIKNNLKTVRCRIDHCSGLELLDTTTLQDSWKNQFQKAQNDERKDELIFILLTICKAKSYWYQIRPSDHWNYSHDVFRDQLLLEIGSFYSKQDADVRLHIPCFFNLLYRFA</sequence>
<evidence type="ECO:0000313" key="1">
    <source>
        <dbReference type="EMBL" id="ETX03546.1"/>
    </source>
</evidence>
<proteinExistence type="predicted"/>
<keyword evidence="2" id="KW-1185">Reference proteome</keyword>
<dbReference type="AlphaFoldDB" id="W4M0N3"/>
<dbReference type="EMBL" id="AZHX01001415">
    <property type="protein sequence ID" value="ETX03546.1"/>
    <property type="molecule type" value="Genomic_DNA"/>
</dbReference>
<organism evidence="1 2">
    <name type="scientific">Candidatus Entotheonella gemina</name>
    <dbReference type="NCBI Taxonomy" id="1429439"/>
    <lineage>
        <taxon>Bacteria</taxon>
        <taxon>Pseudomonadati</taxon>
        <taxon>Nitrospinota/Tectimicrobiota group</taxon>
        <taxon>Candidatus Tectimicrobiota</taxon>
        <taxon>Candidatus Entotheonellia</taxon>
        <taxon>Candidatus Entotheonellales</taxon>
        <taxon>Candidatus Entotheonellaceae</taxon>
        <taxon>Candidatus Entotheonella</taxon>
    </lineage>
</organism>
<name>W4M0N3_9BACT</name>
<reference evidence="1 2" key="1">
    <citation type="journal article" date="2014" name="Nature">
        <title>An environmental bacterial taxon with a large and distinct metabolic repertoire.</title>
        <authorList>
            <person name="Wilson M.C."/>
            <person name="Mori T."/>
            <person name="Ruckert C."/>
            <person name="Uria A.R."/>
            <person name="Helf M.J."/>
            <person name="Takada K."/>
            <person name="Gernert C."/>
            <person name="Steffens U.A."/>
            <person name="Heycke N."/>
            <person name="Schmitt S."/>
            <person name="Rinke C."/>
            <person name="Helfrich E.J."/>
            <person name="Brachmann A.O."/>
            <person name="Gurgui C."/>
            <person name="Wakimoto T."/>
            <person name="Kracht M."/>
            <person name="Crusemann M."/>
            <person name="Hentschel U."/>
            <person name="Abe I."/>
            <person name="Matsunaga S."/>
            <person name="Kalinowski J."/>
            <person name="Takeyama H."/>
            <person name="Piel J."/>
        </authorList>
    </citation>
    <scope>NUCLEOTIDE SEQUENCE [LARGE SCALE GENOMIC DNA]</scope>
    <source>
        <strain evidence="2">TSY2</strain>
    </source>
</reference>
<gene>
    <name evidence="1" type="ORF">ETSY2_33145</name>
</gene>
<comment type="caution">
    <text evidence="1">The sequence shown here is derived from an EMBL/GenBank/DDBJ whole genome shotgun (WGS) entry which is preliminary data.</text>
</comment>
<accession>W4M0N3</accession>
<dbReference type="Proteomes" id="UP000019140">
    <property type="component" value="Unassembled WGS sequence"/>
</dbReference>
<dbReference type="PATRIC" id="fig|1429439.4.peg.5617"/>
<protein>
    <recommendedName>
        <fullName evidence="3">DUF4435 domain-containing protein</fullName>
    </recommendedName>
</protein>
<evidence type="ECO:0008006" key="3">
    <source>
        <dbReference type="Google" id="ProtNLM"/>
    </source>
</evidence>